<keyword evidence="8 14" id="KW-0418">Kinase</keyword>
<dbReference type="AlphaFoldDB" id="A0A195FK02"/>
<dbReference type="STRING" id="34720.A0A195FK02"/>
<dbReference type="InterPro" id="IPR036554">
    <property type="entry name" value="GHMP_kinase_C_sf"/>
</dbReference>
<keyword evidence="9" id="KW-0067">ATP-binding</keyword>
<dbReference type="InterPro" id="IPR020568">
    <property type="entry name" value="Ribosomal_Su5_D2-typ_SF"/>
</dbReference>
<reference evidence="14 15" key="1">
    <citation type="submission" date="2016-03" db="EMBL/GenBank/DDBJ databases">
        <title>Trachymyrmex septentrionalis WGS genome.</title>
        <authorList>
            <person name="Nygaard S."/>
            <person name="Hu H."/>
            <person name="Boomsma J."/>
            <person name="Zhang G."/>
        </authorList>
    </citation>
    <scope>NUCLEOTIDE SEQUENCE [LARGE SCALE GENOMIC DNA]</scope>
    <source>
        <strain evidence="14">Tsep2-gDNA-1</strain>
        <tissue evidence="14">Whole body</tissue>
    </source>
</reference>
<dbReference type="InterPro" id="IPR006205">
    <property type="entry name" value="Mev_gal_kin"/>
</dbReference>
<keyword evidence="10" id="KW-0460">Magnesium</keyword>
<proteinExistence type="inferred from homology"/>
<name>A0A195FK02_9HYME</name>
<dbReference type="Gene3D" id="3.30.230.10">
    <property type="match status" value="1"/>
</dbReference>
<evidence type="ECO:0000256" key="7">
    <source>
        <dbReference type="ARBA" id="ARBA00022741"/>
    </source>
</evidence>
<keyword evidence="15" id="KW-1185">Reference proteome</keyword>
<dbReference type="UniPathway" id="UPA00057">
    <property type="reaction ID" value="UER00098"/>
</dbReference>
<dbReference type="EMBL" id="KQ981522">
    <property type="protein sequence ID" value="KYN40681.1"/>
    <property type="molecule type" value="Genomic_DNA"/>
</dbReference>
<dbReference type="PANTHER" id="PTHR43290:SF2">
    <property type="entry name" value="MEVALONATE KINASE"/>
    <property type="match status" value="1"/>
</dbReference>
<dbReference type="PROSITE" id="PS00627">
    <property type="entry name" value="GHMP_KINASES_ATP"/>
    <property type="match status" value="1"/>
</dbReference>
<evidence type="ECO:0000256" key="12">
    <source>
        <dbReference type="ARBA" id="ARBA00029438"/>
    </source>
</evidence>
<organism evidence="14 15">
    <name type="scientific">Trachymyrmex septentrionalis</name>
    <dbReference type="NCBI Taxonomy" id="34720"/>
    <lineage>
        <taxon>Eukaryota</taxon>
        <taxon>Metazoa</taxon>
        <taxon>Ecdysozoa</taxon>
        <taxon>Arthropoda</taxon>
        <taxon>Hexapoda</taxon>
        <taxon>Insecta</taxon>
        <taxon>Pterygota</taxon>
        <taxon>Neoptera</taxon>
        <taxon>Endopterygota</taxon>
        <taxon>Hymenoptera</taxon>
        <taxon>Apocrita</taxon>
        <taxon>Aculeata</taxon>
        <taxon>Formicoidea</taxon>
        <taxon>Formicidae</taxon>
        <taxon>Myrmicinae</taxon>
        <taxon>Trachymyrmex</taxon>
    </lineage>
</organism>
<evidence type="ECO:0000256" key="1">
    <source>
        <dbReference type="ARBA" id="ARBA00004496"/>
    </source>
</evidence>
<keyword evidence="11" id="KW-0443">Lipid metabolism</keyword>
<keyword evidence="6" id="KW-0808">Transferase</keyword>
<comment type="similarity">
    <text evidence="2">Belongs to the GHMP kinase family. Mevalonate kinase subfamily.</text>
</comment>
<evidence type="ECO:0000313" key="15">
    <source>
        <dbReference type="Proteomes" id="UP000078541"/>
    </source>
</evidence>
<evidence type="ECO:0000256" key="3">
    <source>
        <dbReference type="ARBA" id="ARBA00012103"/>
    </source>
</evidence>
<dbReference type="PANTHER" id="PTHR43290">
    <property type="entry name" value="MEVALONATE KINASE"/>
    <property type="match status" value="1"/>
</dbReference>
<dbReference type="InterPro" id="IPR014721">
    <property type="entry name" value="Ribsml_uS5_D2-typ_fold_subgr"/>
</dbReference>
<keyword evidence="7" id="KW-0547">Nucleotide-binding</keyword>
<evidence type="ECO:0000256" key="5">
    <source>
        <dbReference type="ARBA" id="ARBA00022516"/>
    </source>
</evidence>
<comment type="pathway">
    <text evidence="12">Isoprenoid biosynthesis; isopentenyl diphosphate biosynthesis via mevalonate pathway; isopentenyl diphosphate from (R)-mevalonate: step 1/3.</text>
</comment>
<dbReference type="GO" id="GO:0006695">
    <property type="term" value="P:cholesterol biosynthetic process"/>
    <property type="evidence" value="ECO:0007669"/>
    <property type="project" value="TreeGrafter"/>
</dbReference>
<evidence type="ECO:0000256" key="6">
    <source>
        <dbReference type="ARBA" id="ARBA00022679"/>
    </source>
</evidence>
<keyword evidence="4" id="KW-0963">Cytoplasm</keyword>
<keyword evidence="5" id="KW-0444">Lipid biosynthesis</keyword>
<evidence type="ECO:0000256" key="4">
    <source>
        <dbReference type="ARBA" id="ARBA00022490"/>
    </source>
</evidence>
<dbReference type="GO" id="GO:0004496">
    <property type="term" value="F:mevalonate kinase activity"/>
    <property type="evidence" value="ECO:0007669"/>
    <property type="project" value="UniProtKB-EC"/>
</dbReference>
<comment type="subcellular location">
    <subcellularLocation>
        <location evidence="1">Cytoplasm</location>
    </subcellularLocation>
</comment>
<dbReference type="GO" id="GO:0005829">
    <property type="term" value="C:cytosol"/>
    <property type="evidence" value="ECO:0007669"/>
    <property type="project" value="TreeGrafter"/>
</dbReference>
<dbReference type="Gene3D" id="3.30.70.890">
    <property type="entry name" value="GHMP kinase, C-terminal domain"/>
    <property type="match status" value="1"/>
</dbReference>
<evidence type="ECO:0000256" key="8">
    <source>
        <dbReference type="ARBA" id="ARBA00022777"/>
    </source>
</evidence>
<feature type="domain" description="GHMP kinase N-terminal" evidence="13">
    <location>
        <begin position="148"/>
        <end position="227"/>
    </location>
</feature>
<gene>
    <name evidence="14" type="ORF">ALC56_04991</name>
</gene>
<dbReference type="GO" id="GO:0005524">
    <property type="term" value="F:ATP binding"/>
    <property type="evidence" value="ECO:0007669"/>
    <property type="project" value="UniProtKB-KW"/>
</dbReference>
<dbReference type="InterPro" id="IPR006203">
    <property type="entry name" value="GHMP_knse_ATP-bd_CS"/>
</dbReference>
<evidence type="ECO:0000259" key="13">
    <source>
        <dbReference type="Pfam" id="PF00288"/>
    </source>
</evidence>
<protein>
    <recommendedName>
        <fullName evidence="3">mevalonate kinase</fullName>
        <ecNumber evidence="3">2.7.1.36</ecNumber>
    </recommendedName>
</protein>
<evidence type="ECO:0000256" key="2">
    <source>
        <dbReference type="ARBA" id="ARBA00006495"/>
    </source>
</evidence>
<evidence type="ECO:0000256" key="11">
    <source>
        <dbReference type="ARBA" id="ARBA00023098"/>
    </source>
</evidence>
<accession>A0A195FK02</accession>
<evidence type="ECO:0000256" key="9">
    <source>
        <dbReference type="ARBA" id="ARBA00022840"/>
    </source>
</evidence>
<dbReference type="Pfam" id="PF00288">
    <property type="entry name" value="GHMP_kinases_N"/>
    <property type="match status" value="1"/>
</dbReference>
<evidence type="ECO:0000256" key="10">
    <source>
        <dbReference type="ARBA" id="ARBA00022842"/>
    </source>
</evidence>
<dbReference type="InterPro" id="IPR006204">
    <property type="entry name" value="GHMP_kinase_N_dom"/>
</dbReference>
<dbReference type="Proteomes" id="UP000078541">
    <property type="component" value="Unassembled WGS sequence"/>
</dbReference>
<dbReference type="SUPFAM" id="SSF54211">
    <property type="entry name" value="Ribosomal protein S5 domain 2-like"/>
    <property type="match status" value="1"/>
</dbReference>
<evidence type="ECO:0000313" key="14">
    <source>
        <dbReference type="EMBL" id="KYN40681.1"/>
    </source>
</evidence>
<dbReference type="SUPFAM" id="SSF55060">
    <property type="entry name" value="GHMP Kinase, C-terminal domain"/>
    <property type="match status" value="1"/>
</dbReference>
<dbReference type="GO" id="GO:0019287">
    <property type="term" value="P:isopentenyl diphosphate biosynthetic process, mevalonate pathway"/>
    <property type="evidence" value="ECO:0007669"/>
    <property type="project" value="UniProtKB-UniPathway"/>
</dbReference>
<sequence>MYKFSLSTPGTMLLCEEHNNSCVAAALDMRTVVTFSSFLPADGRNFIEINFSSIQLHVKIPLNQYYKSFSKENDVKIPLKQYIKSLSKNRGFVFLPAILHEKVKNFITSMTDYDGIYEPNNQAHKLSLEAFFFLLASISIQKEIIIKSSFIVELSSKLPIGEGLGSSSSFVVCLTACFLRWYLLEKRKFRDTFKSKDLQHIMKYANDCEKFVYNSSNIIDIVISTYGMIKVFEEKSQIYNFFDISSMKILLVSSNVSQSIEQSNGNESERASQLSKTMEMKVKEHLPCFIDFVLNSMETISKTFIRTLRRIDEKTYSLKQMGIVEINSIHLINYYKKLMDLIHINQGLLRALGTSHPNLDIICTIARDFSLGGKIATRSGGKYAFILLLPNSSDELIQDLIKIFESHNFPAKIVSVNCSGVRFE</sequence>
<dbReference type="EC" id="2.7.1.36" evidence="3"/>